<dbReference type="EMBL" id="JANIBM010000008">
    <property type="protein sequence ID" value="MCQ8181235.1"/>
    <property type="molecule type" value="Genomic_DNA"/>
</dbReference>
<dbReference type="PROSITE" id="PS50110">
    <property type="entry name" value="RESPONSE_REGULATORY"/>
    <property type="match status" value="1"/>
</dbReference>
<dbReference type="InterPro" id="IPR036388">
    <property type="entry name" value="WH-like_DNA-bd_sf"/>
</dbReference>
<evidence type="ECO:0000256" key="3">
    <source>
        <dbReference type="ARBA" id="ARBA00023163"/>
    </source>
</evidence>
<dbReference type="InterPro" id="IPR001867">
    <property type="entry name" value="OmpR/PhoB-type_DNA-bd"/>
</dbReference>
<dbReference type="InterPro" id="IPR039420">
    <property type="entry name" value="WalR-like"/>
</dbReference>
<evidence type="ECO:0000313" key="9">
    <source>
        <dbReference type="Proteomes" id="UP001524569"/>
    </source>
</evidence>
<keyword evidence="9" id="KW-1185">Reference proteome</keyword>
<sequence>MRILLVEDDQALADGLSQSLRDWGFDVTLAKTGTFAVGALSTQPFELAILDLGLPDMDGREVLRELRGRRQSPMPVLILTARDGLNDRVGGLQLGADDYMTKPFELLELEARVRALLRRSQGGFSHDIHFGGLVLDTRQQQVKVRGEPLLLPPREYGVLEALLLQAGRVVSKDHIAQRLAVRSEELADNAIEVYIHRLRKRLEPYAIGIRTLRGLGYLLEQN</sequence>
<comment type="caution">
    <text evidence="8">The sequence shown here is derived from an EMBL/GenBank/DDBJ whole genome shotgun (WGS) entry which is preliminary data.</text>
</comment>
<evidence type="ECO:0000313" key="8">
    <source>
        <dbReference type="EMBL" id="MCQ8181235.1"/>
    </source>
</evidence>
<dbReference type="SUPFAM" id="SSF52172">
    <property type="entry name" value="CheY-like"/>
    <property type="match status" value="1"/>
</dbReference>
<dbReference type="CDD" id="cd17624">
    <property type="entry name" value="REC_OmpR_PmrA-like"/>
    <property type="match status" value="1"/>
</dbReference>
<reference evidence="8 9" key="1">
    <citation type="submission" date="2022-07" db="EMBL/GenBank/DDBJ databases">
        <title>Methylomonas rivi sp. nov., Methylomonas rosea sp. nov., Methylomonas aureus sp. nov. and Methylomonas subterranea sp. nov., four novel methanotrophs isolated from a freshwater creek and the deep terrestrial subsurface.</title>
        <authorList>
            <person name="Abin C."/>
            <person name="Sankaranarayanan K."/>
            <person name="Garner C."/>
            <person name="Sindelar R."/>
            <person name="Kotary K."/>
            <person name="Garner R."/>
            <person name="Barclay S."/>
            <person name="Lawson P."/>
            <person name="Krumholz L."/>
        </authorList>
    </citation>
    <scope>NUCLEOTIDE SEQUENCE [LARGE SCALE GENOMIC DNA]</scope>
    <source>
        <strain evidence="8 9">SURF-1</strain>
    </source>
</reference>
<feature type="domain" description="OmpR/PhoB-type" evidence="7">
    <location>
        <begin position="125"/>
        <end position="221"/>
    </location>
</feature>
<dbReference type="Pfam" id="PF00486">
    <property type="entry name" value="Trans_reg_C"/>
    <property type="match status" value="1"/>
</dbReference>
<keyword evidence="2 5" id="KW-0238">DNA-binding</keyword>
<dbReference type="SMART" id="SM00862">
    <property type="entry name" value="Trans_reg_C"/>
    <property type="match status" value="1"/>
</dbReference>
<dbReference type="Gene3D" id="6.10.250.690">
    <property type="match status" value="1"/>
</dbReference>
<evidence type="ECO:0000259" key="6">
    <source>
        <dbReference type="PROSITE" id="PS50110"/>
    </source>
</evidence>
<evidence type="ECO:0000256" key="1">
    <source>
        <dbReference type="ARBA" id="ARBA00023015"/>
    </source>
</evidence>
<protein>
    <submittedName>
        <fullName evidence="8">Response regulator transcription factor</fullName>
    </submittedName>
</protein>
<dbReference type="PANTHER" id="PTHR48111:SF67">
    <property type="entry name" value="TRANSCRIPTIONAL REGULATORY PROTEIN TCTD"/>
    <property type="match status" value="1"/>
</dbReference>
<evidence type="ECO:0000256" key="5">
    <source>
        <dbReference type="PROSITE-ProRule" id="PRU01091"/>
    </source>
</evidence>
<dbReference type="InterPro" id="IPR001789">
    <property type="entry name" value="Sig_transdc_resp-reg_receiver"/>
</dbReference>
<gene>
    <name evidence="8" type="ORF">NP603_08950</name>
</gene>
<dbReference type="RefSeq" id="WP_256610525.1">
    <property type="nucleotide sequence ID" value="NZ_JANIBM010000008.1"/>
</dbReference>
<dbReference type="SMART" id="SM00448">
    <property type="entry name" value="REC"/>
    <property type="match status" value="1"/>
</dbReference>
<dbReference type="Gene3D" id="1.10.10.10">
    <property type="entry name" value="Winged helix-like DNA-binding domain superfamily/Winged helix DNA-binding domain"/>
    <property type="match status" value="1"/>
</dbReference>
<dbReference type="PANTHER" id="PTHR48111">
    <property type="entry name" value="REGULATOR OF RPOS"/>
    <property type="match status" value="1"/>
</dbReference>
<evidence type="ECO:0000256" key="4">
    <source>
        <dbReference type="PROSITE-ProRule" id="PRU00169"/>
    </source>
</evidence>
<dbReference type="CDD" id="cd00383">
    <property type="entry name" value="trans_reg_C"/>
    <property type="match status" value="1"/>
</dbReference>
<proteinExistence type="predicted"/>
<evidence type="ECO:0000256" key="2">
    <source>
        <dbReference type="ARBA" id="ARBA00023125"/>
    </source>
</evidence>
<evidence type="ECO:0000259" key="7">
    <source>
        <dbReference type="PROSITE" id="PS51755"/>
    </source>
</evidence>
<keyword evidence="4" id="KW-0597">Phosphoprotein</keyword>
<feature type="domain" description="Response regulatory" evidence="6">
    <location>
        <begin position="2"/>
        <end position="117"/>
    </location>
</feature>
<name>A0ABT1UHS4_9GAMM</name>
<accession>A0ABT1UHS4</accession>
<keyword evidence="3" id="KW-0804">Transcription</keyword>
<keyword evidence="1" id="KW-0805">Transcription regulation</keyword>
<dbReference type="Gene3D" id="3.40.50.2300">
    <property type="match status" value="1"/>
</dbReference>
<dbReference type="Proteomes" id="UP001524569">
    <property type="component" value="Unassembled WGS sequence"/>
</dbReference>
<dbReference type="PROSITE" id="PS51755">
    <property type="entry name" value="OMPR_PHOB"/>
    <property type="match status" value="1"/>
</dbReference>
<organism evidence="8 9">
    <name type="scientific">Methylomonas aurea</name>
    <dbReference type="NCBI Taxonomy" id="2952224"/>
    <lineage>
        <taxon>Bacteria</taxon>
        <taxon>Pseudomonadati</taxon>
        <taxon>Pseudomonadota</taxon>
        <taxon>Gammaproteobacteria</taxon>
        <taxon>Methylococcales</taxon>
        <taxon>Methylococcaceae</taxon>
        <taxon>Methylomonas</taxon>
    </lineage>
</organism>
<feature type="DNA-binding region" description="OmpR/PhoB-type" evidence="5">
    <location>
        <begin position="125"/>
        <end position="221"/>
    </location>
</feature>
<feature type="modified residue" description="4-aspartylphosphate" evidence="4">
    <location>
        <position position="51"/>
    </location>
</feature>
<dbReference type="Pfam" id="PF00072">
    <property type="entry name" value="Response_reg"/>
    <property type="match status" value="1"/>
</dbReference>
<dbReference type="InterPro" id="IPR011006">
    <property type="entry name" value="CheY-like_superfamily"/>
</dbReference>